<dbReference type="GO" id="GO:0000122">
    <property type="term" value="P:negative regulation of transcription by RNA polymerase II"/>
    <property type="evidence" value="ECO:0007669"/>
    <property type="project" value="InterPro"/>
</dbReference>
<evidence type="ECO:0000256" key="8">
    <source>
        <dbReference type="ARBA" id="ARBA00022853"/>
    </source>
</evidence>
<evidence type="ECO:0000256" key="4">
    <source>
        <dbReference type="ARBA" id="ARBA00022491"/>
    </source>
</evidence>
<dbReference type="GO" id="GO:0005634">
    <property type="term" value="C:nucleus"/>
    <property type="evidence" value="ECO:0007669"/>
    <property type="project" value="UniProtKB-SubCell"/>
</dbReference>
<accession>A0A1I8PKE1</accession>
<keyword evidence="9 13" id="KW-0805">Transcription regulation</keyword>
<evidence type="ECO:0000313" key="19">
    <source>
        <dbReference type="EnsemblMetazoa" id="SCAU008854-PH"/>
    </source>
</evidence>
<dbReference type="EnsemblMetazoa" id="SCAU008854-RB">
    <property type="protein sequence ID" value="SCAU008854-PB"/>
    <property type="gene ID" value="SCAU008854"/>
</dbReference>
<keyword evidence="20" id="KW-1185">Reference proteome</keyword>
<reference evidence="20" key="1">
    <citation type="submission" date="2015-05" db="EMBL/GenBank/DDBJ databases">
        <authorList>
            <person name="Wilson R.K."/>
            <person name="Warren W.C."/>
            <person name="Olafson P."/>
        </authorList>
    </citation>
    <scope>NUCLEOTIDE SEQUENCE [LARGE SCALE GENOMIC DNA]</scope>
    <source>
        <strain evidence="20">USDA</strain>
    </source>
</reference>
<dbReference type="InterPro" id="IPR023696">
    <property type="entry name" value="Ureohydrolase_dom_sf"/>
</dbReference>
<dbReference type="KEGG" id="scac:106087293"/>
<protein>
    <recommendedName>
        <fullName evidence="3 13">Histone deacetylase</fullName>
        <ecNumber evidence="3 13">3.5.1.98</ecNumber>
    </recommendedName>
</protein>
<dbReference type="PANTHER" id="PTHR45364:SF11">
    <property type="entry name" value="HISTONE DEACETYLASE 9"/>
    <property type="match status" value="1"/>
</dbReference>
<dbReference type="PRINTS" id="PR01270">
    <property type="entry name" value="HDASUPER"/>
</dbReference>
<feature type="binding site" evidence="15">
    <location>
        <position position="802"/>
    </location>
    <ligand>
        <name>Zn(2+)</name>
        <dbReference type="ChEBI" id="CHEBI:29105"/>
    </ligand>
</feature>
<evidence type="ECO:0000256" key="14">
    <source>
        <dbReference type="PIRSR" id="PIRSR037911-1"/>
    </source>
</evidence>
<dbReference type="CDD" id="cd11681">
    <property type="entry name" value="HDAC_classIIa"/>
    <property type="match status" value="1"/>
</dbReference>
<feature type="compositionally biased region" description="Basic and acidic residues" evidence="16">
    <location>
        <begin position="1"/>
        <end position="24"/>
    </location>
</feature>
<dbReference type="InterPro" id="IPR037138">
    <property type="entry name" value="His_deacetylse_dom_sf"/>
</dbReference>
<keyword evidence="11" id="KW-0539">Nucleus</keyword>
<evidence type="ECO:0000256" key="16">
    <source>
        <dbReference type="SAM" id="MobiDB-lite"/>
    </source>
</evidence>
<dbReference type="AlphaFoldDB" id="A0A1I8PKE1"/>
<dbReference type="STRING" id="35570.A0A1I8PKE1"/>
<comment type="subcellular location">
    <subcellularLocation>
        <location evidence="1 13">Nucleus</location>
    </subcellularLocation>
</comment>
<gene>
    <name evidence="19" type="primary">106087293</name>
</gene>
<evidence type="ECO:0000256" key="6">
    <source>
        <dbReference type="ARBA" id="ARBA00022801"/>
    </source>
</evidence>
<dbReference type="Proteomes" id="UP000095300">
    <property type="component" value="Unassembled WGS sequence"/>
</dbReference>
<dbReference type="InterPro" id="IPR023801">
    <property type="entry name" value="His_deacetylse_dom"/>
</dbReference>
<dbReference type="InterPro" id="IPR046949">
    <property type="entry name" value="HDAC4/5/7/9"/>
</dbReference>
<dbReference type="EC" id="3.5.1.98" evidence="3 13"/>
<dbReference type="SUPFAM" id="SSF52768">
    <property type="entry name" value="Arginase/deacetylase"/>
    <property type="match status" value="1"/>
</dbReference>
<evidence type="ECO:0000256" key="3">
    <source>
        <dbReference type="ARBA" id="ARBA00012111"/>
    </source>
</evidence>
<comment type="similarity">
    <text evidence="2 13">Belongs to the histone deacetylase family. HD type 2 subfamily.</text>
</comment>
<keyword evidence="4 13" id="KW-0678">Repressor</keyword>
<keyword evidence="5 15" id="KW-0479">Metal-binding</keyword>
<dbReference type="PANTHER" id="PTHR45364">
    <property type="entry name" value="HISTONE DEACETYLASE 9-RELATED"/>
    <property type="match status" value="1"/>
</dbReference>
<evidence type="ECO:0000256" key="9">
    <source>
        <dbReference type="ARBA" id="ARBA00023015"/>
    </source>
</evidence>
<evidence type="ECO:0000256" key="13">
    <source>
        <dbReference type="PIRNR" id="PIRNR037911"/>
    </source>
</evidence>
<dbReference type="FunFam" id="3.40.800.20:FF:000002">
    <property type="entry name" value="Histone deacetylase"/>
    <property type="match status" value="1"/>
</dbReference>
<feature type="binding site" evidence="15">
    <location>
        <position position="810"/>
    </location>
    <ligand>
        <name>Zn(2+)</name>
        <dbReference type="ChEBI" id="CHEBI:29105"/>
    </ligand>
</feature>
<keyword evidence="6 13" id="KW-0378">Hydrolase</keyword>
<evidence type="ECO:0000259" key="17">
    <source>
        <dbReference type="Pfam" id="PF00850"/>
    </source>
</evidence>
<feature type="region of interest" description="Disordered" evidence="16">
    <location>
        <begin position="249"/>
        <end position="324"/>
    </location>
</feature>
<dbReference type="GO" id="GO:0141221">
    <property type="term" value="F:histone deacetylase activity, hydrolytic mechanism"/>
    <property type="evidence" value="ECO:0007669"/>
    <property type="project" value="UniProtKB-EC"/>
</dbReference>
<dbReference type="GO" id="GO:0046872">
    <property type="term" value="F:metal ion binding"/>
    <property type="evidence" value="ECO:0007669"/>
    <property type="project" value="UniProtKB-KW"/>
</dbReference>
<dbReference type="EnsemblMetazoa" id="SCAU008854-RG">
    <property type="protein sequence ID" value="SCAU008854-PG"/>
    <property type="gene ID" value="SCAU008854"/>
</dbReference>
<feature type="binding site" evidence="15">
    <location>
        <position position="804"/>
    </location>
    <ligand>
        <name>Zn(2+)</name>
        <dbReference type="ChEBI" id="CHEBI:29105"/>
    </ligand>
</feature>
<dbReference type="Pfam" id="PF00850">
    <property type="entry name" value="Hist_deacetyl"/>
    <property type="match status" value="1"/>
</dbReference>
<evidence type="ECO:0000256" key="11">
    <source>
        <dbReference type="ARBA" id="ARBA00023242"/>
    </source>
</evidence>
<dbReference type="EnsemblMetazoa" id="SCAU008854-RH">
    <property type="protein sequence ID" value="SCAU008854-PH"/>
    <property type="gene ID" value="SCAU008854"/>
</dbReference>
<feature type="region of interest" description="Disordered" evidence="16">
    <location>
        <begin position="152"/>
        <end position="196"/>
    </location>
</feature>
<comment type="catalytic activity">
    <reaction evidence="12 13">
        <text>N(6)-acetyl-L-lysyl-[histone] + H2O = L-lysyl-[histone] + acetate</text>
        <dbReference type="Rhea" id="RHEA:58196"/>
        <dbReference type="Rhea" id="RHEA-COMP:9845"/>
        <dbReference type="Rhea" id="RHEA-COMP:11338"/>
        <dbReference type="ChEBI" id="CHEBI:15377"/>
        <dbReference type="ChEBI" id="CHEBI:29969"/>
        <dbReference type="ChEBI" id="CHEBI:30089"/>
        <dbReference type="ChEBI" id="CHEBI:61930"/>
        <dbReference type="EC" id="3.5.1.98"/>
    </reaction>
</comment>
<keyword evidence="10 13" id="KW-0804">Transcription</keyword>
<dbReference type="Pfam" id="PF12203">
    <property type="entry name" value="HDAC4_Gln"/>
    <property type="match status" value="1"/>
</dbReference>
<feature type="compositionally biased region" description="Basic and acidic residues" evidence="16">
    <location>
        <begin position="111"/>
        <end position="129"/>
    </location>
</feature>
<feature type="region of interest" description="Disordered" evidence="16">
    <location>
        <begin position="1"/>
        <end position="25"/>
    </location>
</feature>
<reference evidence="19" key="2">
    <citation type="submission" date="2020-05" db="UniProtKB">
        <authorList>
            <consortium name="EnsemblMetazoa"/>
        </authorList>
    </citation>
    <scope>IDENTIFICATION</scope>
    <source>
        <strain evidence="19">USDA</strain>
    </source>
</reference>
<dbReference type="Gene3D" id="6.10.250.1550">
    <property type="match status" value="1"/>
</dbReference>
<feature type="domain" description="Histone deacetylase" evidence="17">
    <location>
        <begin position="810"/>
        <end position="1128"/>
    </location>
</feature>
<feature type="compositionally biased region" description="Polar residues" evidence="16">
    <location>
        <begin position="314"/>
        <end position="324"/>
    </location>
</feature>
<dbReference type="InterPro" id="IPR000286">
    <property type="entry name" value="HDACs"/>
</dbReference>
<dbReference type="Gene3D" id="3.40.800.20">
    <property type="entry name" value="Histone deacetylase domain"/>
    <property type="match status" value="1"/>
</dbReference>
<evidence type="ECO:0000256" key="5">
    <source>
        <dbReference type="ARBA" id="ARBA00022723"/>
    </source>
</evidence>
<comment type="function">
    <text evidence="13">Responsible for the deacetylation of lysine residues on the N-terminal part of the core histones (H2A, H2B, H3 and H4). Histone deacetylation gives a tag for epigenetic repression and plays an important role in transcriptional regulation, cell cycle progression and developmental events.</text>
</comment>
<feature type="active site" evidence="14">
    <location>
        <position position="938"/>
    </location>
</feature>
<sequence>MTSPEERIPTHDLSRDSGPTERLHITPGTLDFSRVQAPSATDLGKEILELKQEQELQKQMLFHTFQEKTKELELQHKIQLENKFHFAVHSHGAFQELHERRIVTAAVEEQQQRERREREREAVVKRKENSANASPEVKQILNCFILNRKQAASSPNGMQTSSPYRNRSVVKSSSGESLPAGAVTSSHPYKIPQPPPSSLLKYEADFPLRKTASEPNLLKMRLKQSVIERKARVSGPAGLRRHERLLQAAHRRQQKQNSTLTNCNSTPDSGPNSPPSSCMSNASTGSIVGHSRGSPTSAPIQEENEDGSHYHPGQRSSINDLSLFSSPSMPNISLGRPHLPNAHNSVAANYAMFAALRQHAAGMPPVGAPSGGHQPPTYYNPMGVPFGRPAAMSGAPNTMIPSQTVAAANASANAVSAAPPQSPVVRSASATSTSSSQASLVGDVAPPLAHAASAGSATALMHVASTGGIHAVAAHSPQSSSNSIYGQPITDAQVAQAHLNKQGHRPLGRTQSAPLPLGHPMLTGSSHQINIAQTHYENSDAERQAYEQHMLLTQKIRQTVLTRSGAVRDTQQQQHQHQQQLLKEEDAAEVMDLTDKKKPPKTVLTSTVVTSTSQNLPNATAAPAYAGPPPVCIPNKPNKLMRNKEYLEQQRQLLYMQSLQMDDSVVRGMIRPLSRTLSSPLVHLGPHGLSQIPDTGQATHVPHAGPIVTSSSADHIPPVNLSVHPMHGRHLIDLSNRYAAAAAAAAAASSSQQHIAVANELSQSPQSQGTMPAAGSVNNLPQSPHKITTGLAYDNLMLKHACICGNNSIHPEHSGRLQSVWARLNETDLAKRCHRLRSPKATLEEIQSVHTEAHAMLFGSNQCQLAANRQKLESAAPSASFVRLSCGGVGVDLDTTWNEHHTALAARMAAGCVLDLAMKTAKGDLKNGFAVVRPPGHHAEANLAMGFCFFNSIAIAAKIVRQRVPEVKKILVVDWDVHHGNGTQQALYGNPDILYLSIHRHDDGNFFPGTGGPTECGTGPGLGYNVNISWSGALNPPLGDAEYIAAFRTIVMPIARYFNPDLVLVSAGFDAAAGHPAPLGGYLVSPACFGYMTRELMQLAKGKVVLALEGGYDLPAICDSAQECVRALLGDPLSPIAESELKRQPCQNAIDTLQKTIAIQLQHWPCVRRLAHTVAMSALEALKIEHDASDTVKAMAGLSMQSLNKTLSCDDSEEPMDQDESK</sequence>
<dbReference type="EnsemblMetazoa" id="SCAU008854-RA">
    <property type="protein sequence ID" value="SCAU008854-PA"/>
    <property type="gene ID" value="SCAU008854"/>
</dbReference>
<evidence type="ECO:0000256" key="2">
    <source>
        <dbReference type="ARBA" id="ARBA00007738"/>
    </source>
</evidence>
<evidence type="ECO:0000313" key="20">
    <source>
        <dbReference type="Proteomes" id="UP000095300"/>
    </source>
</evidence>
<organism evidence="19 20">
    <name type="scientific">Stomoxys calcitrans</name>
    <name type="common">Stable fly</name>
    <name type="synonym">Conops calcitrans</name>
    <dbReference type="NCBI Taxonomy" id="35570"/>
    <lineage>
        <taxon>Eukaryota</taxon>
        <taxon>Metazoa</taxon>
        <taxon>Ecdysozoa</taxon>
        <taxon>Arthropoda</taxon>
        <taxon>Hexapoda</taxon>
        <taxon>Insecta</taxon>
        <taxon>Pterygota</taxon>
        <taxon>Neoptera</taxon>
        <taxon>Endopterygota</taxon>
        <taxon>Diptera</taxon>
        <taxon>Brachycera</taxon>
        <taxon>Muscomorpha</taxon>
        <taxon>Muscoidea</taxon>
        <taxon>Muscidae</taxon>
        <taxon>Stomoxys</taxon>
    </lineage>
</organism>
<feature type="region of interest" description="Disordered" evidence="16">
    <location>
        <begin position="111"/>
        <end position="130"/>
    </location>
</feature>
<evidence type="ECO:0000256" key="15">
    <source>
        <dbReference type="PIRSR" id="PIRSR037911-2"/>
    </source>
</evidence>
<evidence type="ECO:0000259" key="18">
    <source>
        <dbReference type="Pfam" id="PF12203"/>
    </source>
</evidence>
<evidence type="ECO:0000256" key="7">
    <source>
        <dbReference type="ARBA" id="ARBA00022833"/>
    </source>
</evidence>
<dbReference type="VEuPathDB" id="VectorBase:SCAU008854"/>
<feature type="domain" description="Histone deacetylase glutamine rich N-terminal" evidence="18">
    <location>
        <begin position="42"/>
        <end position="128"/>
    </location>
</feature>
<feature type="binding site" evidence="15">
    <location>
        <position position="886"/>
    </location>
    <ligand>
        <name>Zn(2+)</name>
        <dbReference type="ChEBI" id="CHEBI:29105"/>
    </ligand>
</feature>
<name>A0A1I8PKE1_STOCA</name>
<dbReference type="OrthoDB" id="5232919at2759"/>
<feature type="region of interest" description="Disordered" evidence="16">
    <location>
        <begin position="760"/>
        <end position="781"/>
    </location>
</feature>
<evidence type="ECO:0000256" key="1">
    <source>
        <dbReference type="ARBA" id="ARBA00004123"/>
    </source>
</evidence>
<feature type="compositionally biased region" description="Polar residues" evidence="16">
    <location>
        <begin position="152"/>
        <end position="176"/>
    </location>
</feature>
<evidence type="ECO:0000256" key="12">
    <source>
        <dbReference type="ARBA" id="ARBA00048287"/>
    </source>
</evidence>
<feature type="compositionally biased region" description="Polar residues" evidence="16">
    <location>
        <begin position="255"/>
        <end position="286"/>
    </location>
</feature>
<dbReference type="PIRSF" id="PIRSF037911">
    <property type="entry name" value="HDAC_II_euk"/>
    <property type="match status" value="1"/>
</dbReference>
<dbReference type="InterPro" id="IPR024643">
    <property type="entry name" value="Hist_deacetylase_Gln_rich_N"/>
</dbReference>
<evidence type="ECO:0000256" key="10">
    <source>
        <dbReference type="ARBA" id="ARBA00023163"/>
    </source>
</evidence>
<proteinExistence type="inferred from homology"/>
<keyword evidence="8 13" id="KW-0156">Chromatin regulator</keyword>
<keyword evidence="7 15" id="KW-0862">Zinc</keyword>